<evidence type="ECO:0000313" key="1">
    <source>
        <dbReference type="EMBL" id="GFD43743.1"/>
    </source>
</evidence>
<name>A0A699WA73_TANCI</name>
<dbReference type="EMBL" id="BKCJ011605035">
    <property type="protein sequence ID" value="GFD43743.1"/>
    <property type="molecule type" value="Genomic_DNA"/>
</dbReference>
<accession>A0A699WA73</accession>
<feature type="non-terminal residue" evidence="1">
    <location>
        <position position="1"/>
    </location>
</feature>
<organism evidence="1">
    <name type="scientific">Tanacetum cinerariifolium</name>
    <name type="common">Dalmatian daisy</name>
    <name type="synonym">Chrysanthemum cinerariifolium</name>
    <dbReference type="NCBI Taxonomy" id="118510"/>
    <lineage>
        <taxon>Eukaryota</taxon>
        <taxon>Viridiplantae</taxon>
        <taxon>Streptophyta</taxon>
        <taxon>Embryophyta</taxon>
        <taxon>Tracheophyta</taxon>
        <taxon>Spermatophyta</taxon>
        <taxon>Magnoliopsida</taxon>
        <taxon>eudicotyledons</taxon>
        <taxon>Gunneridae</taxon>
        <taxon>Pentapetalae</taxon>
        <taxon>asterids</taxon>
        <taxon>campanulids</taxon>
        <taxon>Asterales</taxon>
        <taxon>Asteraceae</taxon>
        <taxon>Asteroideae</taxon>
        <taxon>Anthemideae</taxon>
        <taxon>Anthemidinae</taxon>
        <taxon>Tanacetum</taxon>
    </lineage>
</organism>
<comment type="caution">
    <text evidence="1">The sequence shown here is derived from an EMBL/GenBank/DDBJ whole genome shotgun (WGS) entry which is preliminary data.</text>
</comment>
<gene>
    <name evidence="1" type="ORF">Tci_915712</name>
</gene>
<sequence>RVPPANPSTYLVFDHGSLGTKPGAPGRYRHRQSPSVNLPAVPFLSSLWRPERALFFTSRSGMGHVRVMNFTC</sequence>
<protein>
    <submittedName>
        <fullName evidence="1">Uncharacterized protein</fullName>
    </submittedName>
</protein>
<reference evidence="1" key="1">
    <citation type="journal article" date="2019" name="Sci. Rep.">
        <title>Draft genome of Tanacetum cinerariifolium, the natural source of mosquito coil.</title>
        <authorList>
            <person name="Yamashiro T."/>
            <person name="Shiraishi A."/>
            <person name="Satake H."/>
            <person name="Nakayama K."/>
        </authorList>
    </citation>
    <scope>NUCLEOTIDE SEQUENCE</scope>
</reference>
<proteinExistence type="predicted"/>
<dbReference type="AlphaFoldDB" id="A0A699WA73"/>